<keyword evidence="15" id="KW-1185">Reference proteome</keyword>
<dbReference type="InterPro" id="IPR035899">
    <property type="entry name" value="DBL_dom_sf"/>
</dbReference>
<dbReference type="InterPro" id="IPR011011">
    <property type="entry name" value="Znf_FYVE_PHD"/>
</dbReference>
<evidence type="ECO:0000256" key="9">
    <source>
        <dbReference type="SAM" id="MobiDB-lite"/>
    </source>
</evidence>
<feature type="compositionally biased region" description="Polar residues" evidence="9">
    <location>
        <begin position="876"/>
        <end position="901"/>
    </location>
</feature>
<dbReference type="Pfam" id="PF01363">
    <property type="entry name" value="FYVE"/>
    <property type="match status" value="1"/>
</dbReference>
<evidence type="ECO:0000256" key="4">
    <source>
        <dbReference type="ARBA" id="ARBA00022723"/>
    </source>
</evidence>
<protein>
    <recommendedName>
        <fullName evidence="16">Dbl homology domain-containing protein</fullName>
    </recommendedName>
</protein>
<dbReference type="AlphaFoldDB" id="A0A9W8B3B5"/>
<dbReference type="PROSITE" id="PS50178">
    <property type="entry name" value="ZF_FYVE"/>
    <property type="match status" value="1"/>
</dbReference>
<dbReference type="SMART" id="SM00325">
    <property type="entry name" value="RhoGEF"/>
    <property type="match status" value="1"/>
</dbReference>
<dbReference type="Proteomes" id="UP001151582">
    <property type="component" value="Unassembled WGS sequence"/>
</dbReference>
<keyword evidence="6" id="KW-0862">Zinc</keyword>
<dbReference type="OrthoDB" id="660555at2759"/>
<feature type="compositionally biased region" description="Polar residues" evidence="9">
    <location>
        <begin position="937"/>
        <end position="957"/>
    </location>
</feature>
<feature type="region of interest" description="Disordered" evidence="9">
    <location>
        <begin position="585"/>
        <end position="646"/>
    </location>
</feature>
<dbReference type="PROSITE" id="PS50089">
    <property type="entry name" value="ZF_RING_2"/>
    <property type="match status" value="1"/>
</dbReference>
<name>A0A9W8B3B5_9FUNG</name>
<feature type="compositionally biased region" description="Polar residues" evidence="9">
    <location>
        <begin position="415"/>
        <end position="427"/>
    </location>
</feature>
<evidence type="ECO:0000259" key="10">
    <source>
        <dbReference type="PROSITE" id="PS50003"/>
    </source>
</evidence>
<dbReference type="CDD" id="cd00160">
    <property type="entry name" value="RhoGEF"/>
    <property type="match status" value="1"/>
</dbReference>
<keyword evidence="4" id="KW-0479">Metal-binding</keyword>
<comment type="subcellular location">
    <subcellularLocation>
        <location evidence="1">Cytoplasm</location>
        <location evidence="1">Cytoskeleton</location>
    </subcellularLocation>
</comment>
<dbReference type="InterPro" id="IPR000306">
    <property type="entry name" value="Znf_FYVE"/>
</dbReference>
<dbReference type="Pfam" id="PF00621">
    <property type="entry name" value="RhoGEF"/>
    <property type="match status" value="1"/>
</dbReference>
<keyword evidence="2" id="KW-0963">Cytoplasm</keyword>
<accession>A0A9W8B3B5</accession>
<sequence length="1047" mass="115199">MALVSTSSKASASNTAWESPSAVSDGPFESTSAAVTLTTSPKQDVPVHPGLLYPRRQRIVHEILATEQTYVEGLQLIEKVLYAPLRQATIRPTTAILPTRRINDIFANLTDIINVNQEFLRQLEARLTSEAWSSDTSCVGDIFIEIAPYFKMYAVYMRNFQRALASIRSSMDSLPAFRQLVQSVNALPELKNLSIESYLMLPIQRLPRYRLLLAELVQHTPSDHVDYPLVTKALAVVQDVANFVNDMIRQHDMHMAMVTVQRCLMGFTEKLIVPGRKLIKRGPVKKICRKNHQPRELFLFTDILIYASPALLENTFNFHRKLPLEECTVIDVPDSPAALVKNVFQIYSRDKSFGVYTDTARSKQEWVGTLHRVITEHINARQTLRIDRGKRLRSRRAQSMFVTIPTMADAPGSPLSLSNVTMSSVSEQEPDHESSLPSPSPLALATPTSPRIVENYNAPVWIPDEQASRCLICYEEFNLFRRKHHCRACGHVVCHYCSTRTIVIPGTWDAKDKEARACDQCVALLFGKEHLNDSKRNSAGSSSRGLLGSSSYLGRTRAGRSNSNATSVSSLFSIMTGSGMASTPDLLSHTTLDGRPSRTDYPGTSLDDDRRRWSAAVTSQTPVELPRRHYAASESAASPPLSSPTSPKRFLDYGLSTARRMSLASWTYGFPRSAFSSTSLASSHDDQSSISSELVRSTRDLKLDNPDLSPYPVPCSLSGGSELFSTDVHDSSLGIPEITISTNQHGTVAKTVDMPSALNQVSLPLPPSLPAVLRSEAREHTLLSQPSLVQSPPIALIPSTPTVEARQVSELPKSVSPASHRRCQLCLNEFTVFRWRNLCNRCRRAVCSDCLTKRSVDTLSTPPSLGQSLHDPLVLTPSSQTDRPSSTSTVNFDGLRPSSQSEVLLPKQLPTASSGQNPTLPSWLSEMSLGEALPHGESSNAPRSLKTTEPVSHSNSRCDLGNVAVSTYSLASNQPTAPSSSVKLILDPVSTSDEPMGCPSLRHRKSTNRKSRRETQGKLCDVCALGLDPDRVVVNPDGSGWSYGFPT</sequence>
<evidence type="ECO:0000256" key="1">
    <source>
        <dbReference type="ARBA" id="ARBA00004245"/>
    </source>
</evidence>
<dbReference type="SUPFAM" id="SSF50729">
    <property type="entry name" value="PH domain-like"/>
    <property type="match status" value="1"/>
</dbReference>
<keyword evidence="7" id="KW-0206">Cytoskeleton</keyword>
<evidence type="ECO:0008006" key="16">
    <source>
        <dbReference type="Google" id="ProtNLM"/>
    </source>
</evidence>
<feature type="region of interest" description="Disordered" evidence="9">
    <location>
        <begin position="413"/>
        <end position="443"/>
    </location>
</feature>
<dbReference type="InterPro" id="IPR000219">
    <property type="entry name" value="DH_dom"/>
</dbReference>
<dbReference type="Gene3D" id="1.20.900.10">
    <property type="entry name" value="Dbl homology (DH) domain"/>
    <property type="match status" value="1"/>
</dbReference>
<feature type="region of interest" description="Disordered" evidence="9">
    <location>
        <begin position="991"/>
        <end position="1015"/>
    </location>
</feature>
<evidence type="ECO:0000256" key="2">
    <source>
        <dbReference type="ARBA" id="ARBA00022490"/>
    </source>
</evidence>
<dbReference type="InterPro" id="IPR051092">
    <property type="entry name" value="FYVE_RhoGEF_PH"/>
</dbReference>
<evidence type="ECO:0000313" key="15">
    <source>
        <dbReference type="Proteomes" id="UP001151582"/>
    </source>
</evidence>
<proteinExistence type="predicted"/>
<feature type="compositionally biased region" description="Low complexity" evidence="9">
    <location>
        <begin position="632"/>
        <end position="646"/>
    </location>
</feature>
<dbReference type="SUPFAM" id="SSF48065">
    <property type="entry name" value="DBL homology domain (DH-domain)"/>
    <property type="match status" value="1"/>
</dbReference>
<dbReference type="Pfam" id="PF22697">
    <property type="entry name" value="SOS1_NGEF_PH"/>
    <property type="match status" value="1"/>
</dbReference>
<feature type="region of interest" description="Disordered" evidence="9">
    <location>
        <begin position="932"/>
        <end position="958"/>
    </location>
</feature>
<dbReference type="PANTHER" id="PTHR12673">
    <property type="entry name" value="FACIOGENITAL DYSPLASIA PROTEIN"/>
    <property type="match status" value="1"/>
</dbReference>
<dbReference type="InterPro" id="IPR055251">
    <property type="entry name" value="SOS1_NGEF_PH"/>
</dbReference>
<keyword evidence="3" id="KW-0344">Guanine-nucleotide releasing factor</keyword>
<feature type="region of interest" description="Disordered" evidence="9">
    <location>
        <begin position="856"/>
        <end position="901"/>
    </location>
</feature>
<feature type="domain" description="DH" evidence="11">
    <location>
        <begin position="55"/>
        <end position="247"/>
    </location>
</feature>
<dbReference type="GO" id="GO:0008270">
    <property type="term" value="F:zinc ion binding"/>
    <property type="evidence" value="ECO:0007669"/>
    <property type="project" value="UniProtKB-KW"/>
</dbReference>
<evidence type="ECO:0000313" key="14">
    <source>
        <dbReference type="EMBL" id="KAJ1981552.1"/>
    </source>
</evidence>
<dbReference type="SMART" id="SM00233">
    <property type="entry name" value="PH"/>
    <property type="match status" value="1"/>
</dbReference>
<dbReference type="EMBL" id="JANBQB010000120">
    <property type="protein sequence ID" value="KAJ1981552.1"/>
    <property type="molecule type" value="Genomic_DNA"/>
</dbReference>
<evidence type="ECO:0000256" key="3">
    <source>
        <dbReference type="ARBA" id="ARBA00022658"/>
    </source>
</evidence>
<comment type="caution">
    <text evidence="14">The sequence shown here is derived from an EMBL/GenBank/DDBJ whole genome shotgun (WGS) entry which is preliminary data.</text>
</comment>
<dbReference type="Gene3D" id="3.30.40.10">
    <property type="entry name" value="Zinc/RING finger domain, C3HC4 (zinc finger)"/>
    <property type="match status" value="2"/>
</dbReference>
<dbReference type="InterPro" id="IPR017455">
    <property type="entry name" value="Znf_FYVE-rel"/>
</dbReference>
<feature type="domain" description="PH" evidence="10">
    <location>
        <begin position="277"/>
        <end position="375"/>
    </location>
</feature>
<feature type="compositionally biased region" description="Basic residues" evidence="9">
    <location>
        <begin position="1001"/>
        <end position="1012"/>
    </location>
</feature>
<dbReference type="InterPro" id="IPR001849">
    <property type="entry name" value="PH_domain"/>
</dbReference>
<dbReference type="PROSITE" id="PS50003">
    <property type="entry name" value="PH_DOMAIN"/>
    <property type="match status" value="1"/>
</dbReference>
<dbReference type="PROSITE" id="PS50010">
    <property type="entry name" value="DH_2"/>
    <property type="match status" value="1"/>
</dbReference>
<evidence type="ECO:0000259" key="11">
    <source>
        <dbReference type="PROSITE" id="PS50010"/>
    </source>
</evidence>
<organism evidence="14 15">
    <name type="scientific">Dimargaris verticillata</name>
    <dbReference type="NCBI Taxonomy" id="2761393"/>
    <lineage>
        <taxon>Eukaryota</taxon>
        <taxon>Fungi</taxon>
        <taxon>Fungi incertae sedis</taxon>
        <taxon>Zoopagomycota</taxon>
        <taxon>Kickxellomycotina</taxon>
        <taxon>Dimargaritomycetes</taxon>
        <taxon>Dimargaritales</taxon>
        <taxon>Dimargaritaceae</taxon>
        <taxon>Dimargaris</taxon>
    </lineage>
</organism>
<evidence type="ECO:0000256" key="8">
    <source>
        <dbReference type="PROSITE-ProRule" id="PRU00175"/>
    </source>
</evidence>
<dbReference type="GO" id="GO:0005737">
    <property type="term" value="C:cytoplasm"/>
    <property type="evidence" value="ECO:0007669"/>
    <property type="project" value="TreeGrafter"/>
</dbReference>
<dbReference type="GO" id="GO:0005085">
    <property type="term" value="F:guanyl-nucleotide exchange factor activity"/>
    <property type="evidence" value="ECO:0007669"/>
    <property type="project" value="UniProtKB-KW"/>
</dbReference>
<dbReference type="SMART" id="SM00064">
    <property type="entry name" value="FYVE"/>
    <property type="match status" value="1"/>
</dbReference>
<dbReference type="CDD" id="cd00065">
    <property type="entry name" value="FYVE_like_SF"/>
    <property type="match status" value="1"/>
</dbReference>
<feature type="domain" description="FYVE-type" evidence="13">
    <location>
        <begin position="464"/>
        <end position="526"/>
    </location>
</feature>
<evidence type="ECO:0000259" key="12">
    <source>
        <dbReference type="PROSITE" id="PS50089"/>
    </source>
</evidence>
<evidence type="ECO:0000259" key="13">
    <source>
        <dbReference type="PROSITE" id="PS50178"/>
    </source>
</evidence>
<dbReference type="Gene3D" id="2.30.29.30">
    <property type="entry name" value="Pleckstrin-homology domain (PH domain)/Phosphotyrosine-binding domain (PTB)"/>
    <property type="match status" value="1"/>
</dbReference>
<dbReference type="GO" id="GO:0005856">
    <property type="term" value="C:cytoskeleton"/>
    <property type="evidence" value="ECO:0007669"/>
    <property type="project" value="UniProtKB-SubCell"/>
</dbReference>
<dbReference type="InterPro" id="IPR001841">
    <property type="entry name" value="Znf_RING"/>
</dbReference>
<dbReference type="InterPro" id="IPR013083">
    <property type="entry name" value="Znf_RING/FYVE/PHD"/>
</dbReference>
<evidence type="ECO:0000256" key="5">
    <source>
        <dbReference type="ARBA" id="ARBA00022771"/>
    </source>
</evidence>
<feature type="domain" description="RING-type" evidence="12">
    <location>
        <begin position="470"/>
        <end position="521"/>
    </location>
</feature>
<dbReference type="PANTHER" id="PTHR12673:SF159">
    <property type="entry name" value="LD03170P"/>
    <property type="match status" value="1"/>
</dbReference>
<dbReference type="SUPFAM" id="SSF57903">
    <property type="entry name" value="FYVE/PHD zinc finger"/>
    <property type="match status" value="2"/>
</dbReference>
<gene>
    <name evidence="14" type="ORF">H4R34_002021</name>
</gene>
<evidence type="ECO:0000256" key="7">
    <source>
        <dbReference type="ARBA" id="ARBA00023212"/>
    </source>
</evidence>
<dbReference type="InterPro" id="IPR011993">
    <property type="entry name" value="PH-like_dom_sf"/>
</dbReference>
<feature type="compositionally biased region" description="Polar residues" evidence="9">
    <location>
        <begin position="857"/>
        <end position="867"/>
    </location>
</feature>
<evidence type="ECO:0000256" key="6">
    <source>
        <dbReference type="ARBA" id="ARBA00022833"/>
    </source>
</evidence>
<keyword evidence="5 8" id="KW-0863">Zinc-finger</keyword>
<reference evidence="14" key="1">
    <citation type="submission" date="2022-07" db="EMBL/GenBank/DDBJ databases">
        <title>Phylogenomic reconstructions and comparative analyses of Kickxellomycotina fungi.</title>
        <authorList>
            <person name="Reynolds N.K."/>
            <person name="Stajich J.E."/>
            <person name="Barry K."/>
            <person name="Grigoriev I.V."/>
            <person name="Crous P."/>
            <person name="Smith M.E."/>
        </authorList>
    </citation>
    <scope>NUCLEOTIDE SEQUENCE</scope>
    <source>
        <strain evidence="14">RSA 567</strain>
    </source>
</reference>